<dbReference type="InterPro" id="IPR012295">
    <property type="entry name" value="TBP_dom_sf"/>
</dbReference>
<comment type="function">
    <text evidence="3 14">Endonuclease that specifically degrades the RNA of RNA-DNA hybrids.</text>
</comment>
<dbReference type="GO" id="GO:0006298">
    <property type="term" value="P:mismatch repair"/>
    <property type="evidence" value="ECO:0007669"/>
    <property type="project" value="TreeGrafter"/>
</dbReference>
<evidence type="ECO:0000256" key="8">
    <source>
        <dbReference type="ARBA" id="ARBA00022490"/>
    </source>
</evidence>
<dbReference type="GO" id="GO:0004523">
    <property type="term" value="F:RNA-DNA hybrid ribonuclease activity"/>
    <property type="evidence" value="ECO:0007669"/>
    <property type="project" value="UniProtKB-UniRule"/>
</dbReference>
<dbReference type="GO" id="GO:0000287">
    <property type="term" value="F:magnesium ion binding"/>
    <property type="evidence" value="ECO:0007669"/>
    <property type="project" value="UniProtKB-UniRule"/>
</dbReference>
<evidence type="ECO:0000259" key="16">
    <source>
        <dbReference type="PROSITE" id="PS51975"/>
    </source>
</evidence>
<reference evidence="17 18" key="1">
    <citation type="submission" date="2015-12" db="EMBL/GenBank/DDBJ databases">
        <authorList>
            <person name="Andreevskaya M."/>
        </authorList>
    </citation>
    <scope>NUCLEOTIDE SEQUENCE [LARGE SCALE GENOMIC DNA]</scope>
    <source>
        <strain evidence="17 18">PL111</strain>
    </source>
</reference>
<protein>
    <recommendedName>
        <fullName evidence="7 14">Ribonuclease HIII</fullName>
        <shortName evidence="14">RNase HIII</shortName>
        <ecNumber evidence="6 14">3.1.26.4</ecNumber>
    </recommendedName>
</protein>
<dbReference type="PROSITE" id="PS51975">
    <property type="entry name" value="RNASE_H_2"/>
    <property type="match status" value="1"/>
</dbReference>
<dbReference type="InterPro" id="IPR004641">
    <property type="entry name" value="RNase_HIII"/>
</dbReference>
<evidence type="ECO:0000256" key="9">
    <source>
        <dbReference type="ARBA" id="ARBA00022722"/>
    </source>
</evidence>
<dbReference type="Pfam" id="PF11858">
    <property type="entry name" value="DUF3378"/>
    <property type="match status" value="1"/>
</dbReference>
<keyword evidence="8 14" id="KW-0963">Cytoplasm</keyword>
<evidence type="ECO:0000256" key="14">
    <source>
        <dbReference type="HAMAP-Rule" id="MF_00053"/>
    </source>
</evidence>
<comment type="cofactor">
    <cofactor evidence="14 15">
        <name>Mn(2+)</name>
        <dbReference type="ChEBI" id="CHEBI:29035"/>
    </cofactor>
    <cofactor evidence="14 15">
        <name>Mg(2+)</name>
        <dbReference type="ChEBI" id="CHEBI:18420"/>
    </cofactor>
    <text evidence="14 15">Manganese or magnesium. Binds 1 divalent metal ion per monomer in the absence of substrate. May bind a second metal ion after substrate binding.</text>
</comment>
<comment type="cofactor">
    <cofactor evidence="2">
        <name>Mg(2+)</name>
        <dbReference type="ChEBI" id="CHEBI:18420"/>
    </cofactor>
</comment>
<dbReference type="InterPro" id="IPR012337">
    <property type="entry name" value="RNaseH-like_sf"/>
</dbReference>
<feature type="binding site" evidence="14 15">
    <location>
        <position position="114"/>
    </location>
    <ligand>
        <name>a divalent metal cation</name>
        <dbReference type="ChEBI" id="CHEBI:60240"/>
    </ligand>
</feature>
<evidence type="ECO:0000313" key="18">
    <source>
        <dbReference type="Proteomes" id="UP000198868"/>
    </source>
</evidence>
<sequence>MLSTSTMKTDILNSMQTVIQVTPSQLQKMVTFYKQASTPRLPNGAIFAAKNNNASIIGYKSGKVLFQGLGFAQEAALWQTSTVSTAAKAIGKKSTTPGVNIPNDFSNWSVLGSDEVGAGAYFGPLTTAAVFVAKENISWVRQLGIADSKTLTDAKMRQIAPDIIAKLPHHVVNLMPEKYNILQKNNNVNQMKAISHNFALGKVLEKIAPTVPTGILIDQFAQESTYFKYLNNANQSNIVQQNVYFTTKGEQYHLSVAAASILARVVELDSLDKLSDEAGMRLPIGAGKAVDMVAAQLLQQGADLNHYAKLHFANTLKAEKLKR</sequence>
<proteinExistence type="inferred from homology"/>
<gene>
    <name evidence="14" type="primary">rnhC</name>
    <name evidence="17" type="ORF">PL111_0477</name>
</gene>
<dbReference type="InterPro" id="IPR024567">
    <property type="entry name" value="RNase_HII/HIII_dom"/>
</dbReference>
<dbReference type="NCBIfam" id="TIGR00716">
    <property type="entry name" value="rnhC"/>
    <property type="match status" value="1"/>
</dbReference>
<dbReference type="Pfam" id="PF01351">
    <property type="entry name" value="RNase_HII"/>
    <property type="match status" value="1"/>
</dbReference>
<dbReference type="InterPro" id="IPR024568">
    <property type="entry name" value="RNase_HIII_N"/>
</dbReference>
<dbReference type="PANTHER" id="PTHR10954">
    <property type="entry name" value="RIBONUCLEASE H2 SUBUNIT A"/>
    <property type="match status" value="1"/>
</dbReference>
<keyword evidence="11 14" id="KW-0255">Endonuclease</keyword>
<keyword evidence="10 14" id="KW-0479">Metal-binding</keyword>
<dbReference type="EMBL" id="FBTU01000010">
    <property type="protein sequence ID" value="CUW07381.1"/>
    <property type="molecule type" value="Genomic_DNA"/>
</dbReference>
<evidence type="ECO:0000256" key="15">
    <source>
        <dbReference type="PROSITE-ProRule" id="PRU01319"/>
    </source>
</evidence>
<organism evidence="17 18">
    <name type="scientific">Leuconostoc inhae</name>
    <dbReference type="NCBI Taxonomy" id="178001"/>
    <lineage>
        <taxon>Bacteria</taxon>
        <taxon>Bacillati</taxon>
        <taxon>Bacillota</taxon>
        <taxon>Bacilli</taxon>
        <taxon>Lactobacillales</taxon>
        <taxon>Lactobacillaceae</taxon>
        <taxon>Leuconostoc</taxon>
    </lineage>
</organism>
<dbReference type="InterPro" id="IPR036397">
    <property type="entry name" value="RNaseH_sf"/>
</dbReference>
<dbReference type="HAMAP" id="MF_00053">
    <property type="entry name" value="RNase_HIII"/>
    <property type="match status" value="1"/>
</dbReference>
<dbReference type="InterPro" id="IPR001352">
    <property type="entry name" value="RNase_HII/HIII"/>
</dbReference>
<evidence type="ECO:0000256" key="6">
    <source>
        <dbReference type="ARBA" id="ARBA00012180"/>
    </source>
</evidence>
<evidence type="ECO:0000256" key="11">
    <source>
        <dbReference type="ARBA" id="ARBA00022759"/>
    </source>
</evidence>
<comment type="subcellular location">
    <subcellularLocation>
        <location evidence="4 14">Cytoplasm</location>
    </subcellularLocation>
</comment>
<dbReference type="CDD" id="cd06590">
    <property type="entry name" value="RNase_HII_bacteria_HIII_like"/>
    <property type="match status" value="1"/>
</dbReference>
<evidence type="ECO:0000256" key="7">
    <source>
        <dbReference type="ARBA" id="ARBA00021407"/>
    </source>
</evidence>
<comment type="caution">
    <text evidence="17">The sequence shown here is derived from an EMBL/GenBank/DDBJ whole genome shotgun (WGS) entry which is preliminary data.</text>
</comment>
<dbReference type="GO" id="GO:0032299">
    <property type="term" value="C:ribonuclease H2 complex"/>
    <property type="evidence" value="ECO:0007669"/>
    <property type="project" value="TreeGrafter"/>
</dbReference>
<evidence type="ECO:0000256" key="13">
    <source>
        <dbReference type="ARBA" id="ARBA00022842"/>
    </source>
</evidence>
<keyword evidence="13 14" id="KW-0460">Magnesium</keyword>
<dbReference type="Gene3D" id="3.30.420.10">
    <property type="entry name" value="Ribonuclease H-like superfamily/Ribonuclease H"/>
    <property type="match status" value="1"/>
</dbReference>
<dbReference type="FunFam" id="3.30.420.10:FF:000047">
    <property type="entry name" value="Ribonuclease HIII"/>
    <property type="match status" value="1"/>
</dbReference>
<feature type="domain" description="RNase H type-2" evidence="16">
    <location>
        <begin position="108"/>
        <end position="323"/>
    </location>
</feature>
<evidence type="ECO:0000256" key="12">
    <source>
        <dbReference type="ARBA" id="ARBA00022801"/>
    </source>
</evidence>
<keyword evidence="9 14" id="KW-0540">Nuclease</keyword>
<evidence type="ECO:0000256" key="1">
    <source>
        <dbReference type="ARBA" id="ARBA00000077"/>
    </source>
</evidence>
<evidence type="ECO:0000256" key="5">
    <source>
        <dbReference type="ARBA" id="ARBA00008378"/>
    </source>
</evidence>
<feature type="binding site" evidence="14 15">
    <location>
        <position position="115"/>
    </location>
    <ligand>
        <name>a divalent metal cation</name>
        <dbReference type="ChEBI" id="CHEBI:60240"/>
    </ligand>
</feature>
<evidence type="ECO:0000313" key="17">
    <source>
        <dbReference type="EMBL" id="CUW07381.1"/>
    </source>
</evidence>
<dbReference type="EC" id="3.1.26.4" evidence="6 14"/>
<evidence type="ECO:0000256" key="2">
    <source>
        <dbReference type="ARBA" id="ARBA00001946"/>
    </source>
</evidence>
<dbReference type="GO" id="GO:0003723">
    <property type="term" value="F:RNA binding"/>
    <property type="evidence" value="ECO:0007669"/>
    <property type="project" value="UniProtKB-UniRule"/>
</dbReference>
<dbReference type="Proteomes" id="UP000198868">
    <property type="component" value="Unassembled WGS sequence"/>
</dbReference>
<accession>A0AAN2QUR4</accession>
<dbReference type="PIRSF" id="PIRSF037748">
    <property type="entry name" value="RnhC"/>
    <property type="match status" value="1"/>
</dbReference>
<comment type="similarity">
    <text evidence="5 14">Belongs to the RNase HII family. RnhC subfamily.</text>
</comment>
<keyword evidence="12 14" id="KW-0378">Hydrolase</keyword>
<dbReference type="GO" id="GO:0043137">
    <property type="term" value="P:DNA replication, removal of RNA primer"/>
    <property type="evidence" value="ECO:0007669"/>
    <property type="project" value="TreeGrafter"/>
</dbReference>
<evidence type="ECO:0000256" key="10">
    <source>
        <dbReference type="ARBA" id="ARBA00022723"/>
    </source>
</evidence>
<feature type="binding site" evidence="14 15">
    <location>
        <position position="218"/>
    </location>
    <ligand>
        <name>a divalent metal cation</name>
        <dbReference type="ChEBI" id="CHEBI:60240"/>
    </ligand>
</feature>
<dbReference type="SUPFAM" id="SSF53098">
    <property type="entry name" value="Ribonuclease H-like"/>
    <property type="match status" value="1"/>
</dbReference>
<evidence type="ECO:0000256" key="4">
    <source>
        <dbReference type="ARBA" id="ARBA00004496"/>
    </source>
</evidence>
<dbReference type="CDD" id="cd14796">
    <property type="entry name" value="RNAse_HIII_N"/>
    <property type="match status" value="1"/>
</dbReference>
<dbReference type="GO" id="GO:0005737">
    <property type="term" value="C:cytoplasm"/>
    <property type="evidence" value="ECO:0007669"/>
    <property type="project" value="UniProtKB-SubCell"/>
</dbReference>
<dbReference type="AlphaFoldDB" id="A0AAN2QUR4"/>
<name>A0AAN2QUR4_9LACO</name>
<dbReference type="PANTHER" id="PTHR10954:SF23">
    <property type="entry name" value="RIBONUCLEASE"/>
    <property type="match status" value="1"/>
</dbReference>
<comment type="catalytic activity">
    <reaction evidence="1 14 15">
        <text>Endonucleolytic cleavage to 5'-phosphomonoester.</text>
        <dbReference type="EC" id="3.1.26.4"/>
    </reaction>
</comment>
<dbReference type="Gene3D" id="3.30.310.10">
    <property type="entry name" value="TATA-Binding Protein"/>
    <property type="match status" value="1"/>
</dbReference>
<evidence type="ECO:0000256" key="3">
    <source>
        <dbReference type="ARBA" id="ARBA00004065"/>
    </source>
</evidence>